<dbReference type="EMBL" id="BMRP01000008">
    <property type="protein sequence ID" value="GGU60826.1"/>
    <property type="molecule type" value="Genomic_DNA"/>
</dbReference>
<feature type="compositionally biased region" description="Basic and acidic residues" evidence="1">
    <location>
        <begin position="107"/>
        <end position="119"/>
    </location>
</feature>
<protein>
    <submittedName>
        <fullName evidence="2">Uncharacterized protein</fullName>
    </submittedName>
</protein>
<name>A0ABQ2UZ38_9ACTN</name>
<feature type="compositionally biased region" description="Polar residues" evidence="1">
    <location>
        <begin position="84"/>
        <end position="95"/>
    </location>
</feature>
<sequence>MAAGDARTVRAQPSSRPRTSLVGKARLLTTLIFFPPPINRRLTRINGIPFTPFPISAGKSKDSDGMEGQSANPADTGTLLDSVPSRSTQRMTTTVPGGRVYGVSGHMRFDQDNDRPAMP</sequence>
<feature type="region of interest" description="Disordered" evidence="1">
    <location>
        <begin position="56"/>
        <end position="119"/>
    </location>
</feature>
<reference evidence="3" key="1">
    <citation type="journal article" date="2019" name="Int. J. Syst. Evol. Microbiol.">
        <title>The Global Catalogue of Microorganisms (GCM) 10K type strain sequencing project: providing services to taxonomists for standard genome sequencing and annotation.</title>
        <authorList>
            <consortium name="The Broad Institute Genomics Platform"/>
            <consortium name="The Broad Institute Genome Sequencing Center for Infectious Disease"/>
            <person name="Wu L."/>
            <person name="Ma J."/>
        </authorList>
    </citation>
    <scope>NUCLEOTIDE SEQUENCE [LARGE SCALE GENOMIC DNA]</scope>
    <source>
        <strain evidence="3">JCM 3399</strain>
    </source>
</reference>
<evidence type="ECO:0000313" key="3">
    <source>
        <dbReference type="Proteomes" id="UP000654471"/>
    </source>
</evidence>
<dbReference type="Proteomes" id="UP000654471">
    <property type="component" value="Unassembled WGS sequence"/>
</dbReference>
<gene>
    <name evidence="2" type="ORF">GCM10010211_27100</name>
</gene>
<evidence type="ECO:0000313" key="2">
    <source>
        <dbReference type="EMBL" id="GGU60826.1"/>
    </source>
</evidence>
<organism evidence="2 3">
    <name type="scientific">Streptomyces albospinus</name>
    <dbReference type="NCBI Taxonomy" id="285515"/>
    <lineage>
        <taxon>Bacteria</taxon>
        <taxon>Bacillati</taxon>
        <taxon>Actinomycetota</taxon>
        <taxon>Actinomycetes</taxon>
        <taxon>Kitasatosporales</taxon>
        <taxon>Streptomycetaceae</taxon>
        <taxon>Streptomyces</taxon>
    </lineage>
</organism>
<evidence type="ECO:0000256" key="1">
    <source>
        <dbReference type="SAM" id="MobiDB-lite"/>
    </source>
</evidence>
<proteinExistence type="predicted"/>
<comment type="caution">
    <text evidence="2">The sequence shown here is derived from an EMBL/GenBank/DDBJ whole genome shotgun (WGS) entry which is preliminary data.</text>
</comment>
<keyword evidence="3" id="KW-1185">Reference proteome</keyword>
<feature type="region of interest" description="Disordered" evidence="1">
    <location>
        <begin position="1"/>
        <end position="21"/>
    </location>
</feature>
<accession>A0ABQ2UZ38</accession>